<gene>
    <name evidence="2" type="ORF">K8089_03765</name>
</gene>
<reference evidence="2" key="1">
    <citation type="submission" date="2021-09" db="EMBL/GenBank/DDBJ databases">
        <title>Genome of Aequorivita sp. strain F47161.</title>
        <authorList>
            <person name="Wang Y."/>
        </authorList>
    </citation>
    <scope>NUCLEOTIDE SEQUENCE</scope>
    <source>
        <strain evidence="2">F47161</strain>
    </source>
</reference>
<dbReference type="RefSeq" id="WP_237601942.1">
    <property type="nucleotide sequence ID" value="NZ_JAIRBA010000005.1"/>
</dbReference>
<comment type="caution">
    <text evidence="2">The sequence shown here is derived from an EMBL/GenBank/DDBJ whole genome shotgun (WGS) entry which is preliminary data.</text>
</comment>
<evidence type="ECO:0008006" key="4">
    <source>
        <dbReference type="Google" id="ProtNLM"/>
    </source>
</evidence>
<evidence type="ECO:0000313" key="3">
    <source>
        <dbReference type="Proteomes" id="UP001139461"/>
    </source>
</evidence>
<keyword evidence="3" id="KW-1185">Reference proteome</keyword>
<feature type="signal peptide" evidence="1">
    <location>
        <begin position="1"/>
        <end position="19"/>
    </location>
</feature>
<evidence type="ECO:0000256" key="1">
    <source>
        <dbReference type="SAM" id="SignalP"/>
    </source>
</evidence>
<proteinExistence type="predicted"/>
<evidence type="ECO:0000313" key="2">
    <source>
        <dbReference type="EMBL" id="MCG2418127.1"/>
    </source>
</evidence>
<name>A0A9X1U2D3_9FLAO</name>
<feature type="chain" id="PRO_5040907350" description="GLPGLI family protein" evidence="1">
    <location>
        <begin position="20"/>
        <end position="251"/>
    </location>
</feature>
<organism evidence="2 3">
    <name type="scientific">Aequorivita vitellina</name>
    <dbReference type="NCBI Taxonomy" id="2874475"/>
    <lineage>
        <taxon>Bacteria</taxon>
        <taxon>Pseudomonadati</taxon>
        <taxon>Bacteroidota</taxon>
        <taxon>Flavobacteriia</taxon>
        <taxon>Flavobacteriales</taxon>
        <taxon>Flavobacteriaceae</taxon>
        <taxon>Aequorivita</taxon>
    </lineage>
</organism>
<dbReference type="Proteomes" id="UP001139461">
    <property type="component" value="Unassembled WGS sequence"/>
</dbReference>
<accession>A0A9X1U2D3</accession>
<dbReference type="EMBL" id="JAIRBA010000005">
    <property type="protein sequence ID" value="MCG2418127.1"/>
    <property type="molecule type" value="Genomic_DNA"/>
</dbReference>
<sequence length="251" mass="29588">MIKNIILILVVLLSSICAAQDFELRATPYVKCKIVYKDNSSEKGFLRFASSAFSPQFKKDENEKSKKIDFELIEKIISNPDTENERIFQYLNHNYNKFKIFVELIYSDVLSIYISSTDSDDLFYSDFDRQNIREMMDQAKFEGLSGFTKRLKMSDTLNLPNGKKIKLPIKYLYYYNLNYGIASGTRAKLNYYLMKNDSQILYKVEKNKRFIRKSIELFNDCPTLLNDLKQDKINLFNLAKFIEYYKDECGN</sequence>
<keyword evidence="1" id="KW-0732">Signal</keyword>
<protein>
    <recommendedName>
        <fullName evidence="4">GLPGLI family protein</fullName>
    </recommendedName>
</protein>
<dbReference type="AlphaFoldDB" id="A0A9X1U2D3"/>